<evidence type="ECO:0000256" key="5">
    <source>
        <dbReference type="ARBA" id="ARBA00049629"/>
    </source>
</evidence>
<evidence type="ECO:0000256" key="1">
    <source>
        <dbReference type="ARBA" id="ARBA00004196"/>
    </source>
</evidence>
<proteinExistence type="inferred from homology"/>
<evidence type="ECO:0000256" key="2">
    <source>
        <dbReference type="ARBA" id="ARBA00008520"/>
    </source>
</evidence>
<accession>A0A537IJG9</accession>
<keyword evidence="4" id="KW-0732">Signal</keyword>
<evidence type="ECO:0000256" key="3">
    <source>
        <dbReference type="ARBA" id="ARBA00022448"/>
    </source>
</evidence>
<dbReference type="Pfam" id="PF01547">
    <property type="entry name" value="SBP_bac_1"/>
    <property type="match status" value="1"/>
</dbReference>
<evidence type="ECO:0000256" key="4">
    <source>
        <dbReference type="ARBA" id="ARBA00022729"/>
    </source>
</evidence>
<dbReference type="Gene3D" id="3.40.190.10">
    <property type="entry name" value="Periplasmic binding protein-like II"/>
    <property type="match status" value="2"/>
</dbReference>
<evidence type="ECO:0000313" key="8">
    <source>
        <dbReference type="Proteomes" id="UP000318834"/>
    </source>
</evidence>
<dbReference type="GO" id="GO:0030313">
    <property type="term" value="C:cell envelope"/>
    <property type="evidence" value="ECO:0007669"/>
    <property type="project" value="UniProtKB-SubCell"/>
</dbReference>
<dbReference type="InterPro" id="IPR050490">
    <property type="entry name" value="Bact_solute-bd_prot1"/>
</dbReference>
<comment type="similarity">
    <text evidence="2">Belongs to the bacterial solute-binding protein 1 family.</text>
</comment>
<reference evidence="7 8" key="1">
    <citation type="journal article" date="2019" name="Nat. Microbiol.">
        <title>Mediterranean grassland soil C-N compound turnover is dependent on rainfall and depth, and is mediated by genomically divergent microorganisms.</title>
        <authorList>
            <person name="Diamond S."/>
            <person name="Andeer P.F."/>
            <person name="Li Z."/>
            <person name="Crits-Christoph A."/>
            <person name="Burstein D."/>
            <person name="Anantharaman K."/>
            <person name="Lane K.R."/>
            <person name="Thomas B.C."/>
            <person name="Pan C."/>
            <person name="Northen T.R."/>
            <person name="Banfield J.F."/>
        </authorList>
    </citation>
    <scope>NUCLEOTIDE SEQUENCE [LARGE SCALE GENOMIC DNA]</scope>
    <source>
        <strain evidence="7">NP_8</strain>
    </source>
</reference>
<dbReference type="PANTHER" id="PTHR43649">
    <property type="entry name" value="ARABINOSE-BINDING PROTEIN-RELATED"/>
    <property type="match status" value="1"/>
</dbReference>
<dbReference type="AlphaFoldDB" id="A0A537IJG9"/>
<gene>
    <name evidence="7" type="ORF">E6H05_12765</name>
</gene>
<protein>
    <recommendedName>
        <fullName evidence="6">Probable sugar-binding periplasmic protein</fullName>
    </recommendedName>
</protein>
<dbReference type="EMBL" id="VBAP01000116">
    <property type="protein sequence ID" value="TMI71297.1"/>
    <property type="molecule type" value="Genomic_DNA"/>
</dbReference>
<dbReference type="InterPro" id="IPR006059">
    <property type="entry name" value="SBP"/>
</dbReference>
<evidence type="ECO:0000256" key="6">
    <source>
        <dbReference type="ARBA" id="ARBA00049753"/>
    </source>
</evidence>
<sequence>MGRHIRGLTVLSLLLVLSLMPVSRSGAAMGGKLEIFSWWTAGGEAEGLSGMFSVYKKLYPGVEIVNATVAGGAGTNAKAVLATRLTGGDPPDSFQVHAGLEVQKYDPAGFLDPLDTLFKSEGWEKVFPTGLLTLLRYQGHYWSVPVNIHRANVMWYSKRVFAANYLTPPKTFDEFFKVADALKAKGIVPFVLGDKEGWEAGHAFEAVLIGTLGADAYRGLWTGKTQWTDARVTQALNTFKRMLTYTNSDHAALTWDGAGQYLIDAKGAMEIMGDWENGWFQSKNYADYGWAPPPGNTGVFDALSDSFSLPRKAPDRENAMNWLKVAGSKAGQEAFNPKKGSICARTDCNQSLFNPYLQSAAKDWRSNALVPSVIHGAAAFESWATQYKDALALFVTSGDVAKTQATLQAACKDAGVCK</sequence>
<dbReference type="Proteomes" id="UP000318834">
    <property type="component" value="Unassembled WGS sequence"/>
</dbReference>
<dbReference type="SUPFAM" id="SSF53850">
    <property type="entry name" value="Periplasmic binding protein-like II"/>
    <property type="match status" value="1"/>
</dbReference>
<dbReference type="PANTHER" id="PTHR43649:SF28">
    <property type="entry name" value="BINDING PROTEIN COMPONENT OF ABC SUGAR TRANSPORTER-RELATED"/>
    <property type="match status" value="1"/>
</dbReference>
<comment type="subcellular location">
    <subcellularLocation>
        <location evidence="1">Cell envelope</location>
    </subcellularLocation>
</comment>
<comment type="function">
    <text evidence="5">Part of a binding-protein-dependent transport system for a sugar.</text>
</comment>
<name>A0A537IJG9_9BACT</name>
<organism evidence="7 8">
    <name type="scientific">Candidatus Segetimicrobium genomatis</name>
    <dbReference type="NCBI Taxonomy" id="2569760"/>
    <lineage>
        <taxon>Bacteria</taxon>
        <taxon>Bacillati</taxon>
        <taxon>Candidatus Sysuimicrobiota</taxon>
        <taxon>Candidatus Sysuimicrobiia</taxon>
        <taxon>Candidatus Sysuimicrobiales</taxon>
        <taxon>Candidatus Segetimicrobiaceae</taxon>
        <taxon>Candidatus Segetimicrobium</taxon>
    </lineage>
</organism>
<comment type="caution">
    <text evidence="7">The sequence shown here is derived from an EMBL/GenBank/DDBJ whole genome shotgun (WGS) entry which is preliminary data.</text>
</comment>
<keyword evidence="3" id="KW-0813">Transport</keyword>
<evidence type="ECO:0000313" key="7">
    <source>
        <dbReference type="EMBL" id="TMI71297.1"/>
    </source>
</evidence>